<gene>
    <name evidence="1" type="ORF">LC586_15635</name>
</gene>
<name>A0ABS8I954_9NOSO</name>
<sequence length="108" mass="12413">MTANMPVLTDSKTLNEVVNCLTENIPIQTQGKCEQQNIFEILIRAATQRDSIENTSKVLKNVPTSNDIRYHLEKYSDLNSLELDLNTALSLPLPRWNPRRSTKNCHRF</sequence>
<comment type="caution">
    <text evidence="1">The sequence shown here is derived from an EMBL/GenBank/DDBJ whole genome shotgun (WGS) entry which is preliminary data.</text>
</comment>
<evidence type="ECO:0008006" key="3">
    <source>
        <dbReference type="Google" id="ProtNLM"/>
    </source>
</evidence>
<accession>A0ABS8I954</accession>
<dbReference type="EMBL" id="JAIVFQ010000019">
    <property type="protein sequence ID" value="MCC5600615.1"/>
    <property type="molecule type" value="Genomic_DNA"/>
</dbReference>
<reference evidence="1 2" key="1">
    <citation type="journal article" date="2021" name="Microorganisms">
        <title>Genome Evolution of Filamentous Cyanobacterium Nostoc Species: From Facultative Symbiosis to Free Living.</title>
        <authorList>
            <person name="Huo D."/>
            <person name="Li H."/>
            <person name="Cai F."/>
            <person name="Guo X."/>
            <person name="Qiao Z."/>
            <person name="Wang W."/>
            <person name="Yu G."/>
            <person name="Li R."/>
        </authorList>
    </citation>
    <scope>NUCLEOTIDE SEQUENCE [LARGE SCALE GENOMIC DNA]</scope>
    <source>
        <strain evidence="1 2">CHAB 5714</strain>
    </source>
</reference>
<protein>
    <recommendedName>
        <fullName evidence="3">Transposase</fullName>
    </recommendedName>
</protein>
<organism evidence="1 2">
    <name type="scientific">Nostoc favosum CHAB5714</name>
    <dbReference type="NCBI Taxonomy" id="2780399"/>
    <lineage>
        <taxon>Bacteria</taxon>
        <taxon>Bacillati</taxon>
        <taxon>Cyanobacteriota</taxon>
        <taxon>Cyanophyceae</taxon>
        <taxon>Nostocales</taxon>
        <taxon>Nostocaceae</taxon>
        <taxon>Nostoc</taxon>
        <taxon>Nostoc favosum</taxon>
    </lineage>
</organism>
<evidence type="ECO:0000313" key="2">
    <source>
        <dbReference type="Proteomes" id="UP001199525"/>
    </source>
</evidence>
<keyword evidence="2" id="KW-1185">Reference proteome</keyword>
<proteinExistence type="predicted"/>
<evidence type="ECO:0000313" key="1">
    <source>
        <dbReference type="EMBL" id="MCC5600615.1"/>
    </source>
</evidence>
<dbReference type="Proteomes" id="UP001199525">
    <property type="component" value="Unassembled WGS sequence"/>
</dbReference>